<dbReference type="RefSeq" id="WP_281751783.1">
    <property type="nucleotide sequence ID" value="NZ_BRVP01000002.1"/>
</dbReference>
<name>A0A9W6B2Y0_9FLAO</name>
<organism evidence="1 2">
    <name type="scientific">Neptunitalea chrysea</name>
    <dbReference type="NCBI Taxonomy" id="1647581"/>
    <lineage>
        <taxon>Bacteria</taxon>
        <taxon>Pseudomonadati</taxon>
        <taxon>Bacteroidota</taxon>
        <taxon>Flavobacteriia</taxon>
        <taxon>Flavobacteriales</taxon>
        <taxon>Flavobacteriaceae</taxon>
        <taxon>Neptunitalea</taxon>
    </lineage>
</organism>
<dbReference type="InterPro" id="IPR027417">
    <property type="entry name" value="P-loop_NTPase"/>
</dbReference>
<keyword evidence="2" id="KW-1185">Reference proteome</keyword>
<reference evidence="1" key="1">
    <citation type="submission" date="2022-07" db="EMBL/GenBank/DDBJ databases">
        <title>Taxonomy of Novel Oxalotrophic and Methylotrophic Bacteria.</title>
        <authorList>
            <person name="Sahin N."/>
            <person name="Tani A."/>
        </authorList>
    </citation>
    <scope>NUCLEOTIDE SEQUENCE</scope>
    <source>
        <strain evidence="1">AM327</strain>
    </source>
</reference>
<dbReference type="Proteomes" id="UP001143545">
    <property type="component" value="Unassembled WGS sequence"/>
</dbReference>
<dbReference type="AlphaFoldDB" id="A0A9W6B2Y0"/>
<accession>A0A9W6B2Y0</accession>
<evidence type="ECO:0000313" key="2">
    <source>
        <dbReference type="Proteomes" id="UP001143545"/>
    </source>
</evidence>
<evidence type="ECO:0000313" key="1">
    <source>
        <dbReference type="EMBL" id="GLB51341.1"/>
    </source>
</evidence>
<comment type="caution">
    <text evidence="1">The sequence shown here is derived from an EMBL/GenBank/DDBJ whole genome shotgun (WGS) entry which is preliminary data.</text>
</comment>
<gene>
    <name evidence="1" type="ORF">NBRC110019_03800</name>
</gene>
<protein>
    <recommendedName>
        <fullName evidence="3">ATPase AAA-type core domain-containing protein</fullName>
    </recommendedName>
</protein>
<dbReference type="Gene3D" id="3.40.50.300">
    <property type="entry name" value="P-loop containing nucleotide triphosphate hydrolases"/>
    <property type="match status" value="1"/>
</dbReference>
<dbReference type="EMBL" id="BRVP01000002">
    <property type="protein sequence ID" value="GLB51341.1"/>
    <property type="molecule type" value="Genomic_DNA"/>
</dbReference>
<dbReference type="SUPFAM" id="SSF52540">
    <property type="entry name" value="P-loop containing nucleoside triphosphate hydrolases"/>
    <property type="match status" value="2"/>
</dbReference>
<sequence length="662" mass="78497">MLKNFQIIGIRPLEGCHEDFKKILKIDQLYLFDERYTIAYNDKNEIVQIAFNVEKDSIPRNFYSKDLNIQINAVIGGNGSGKSALAELFLYFMFYYGIQKDHISKHQQSSDPDNDGFGAFRQIKYAKEINMMNEYLNVELVYIYDDILYQIILRRNNFEIKTFKQNESTYSLVKEVPFNDFIFPFYSMYVNYSHHGLNTNVEGEWLRTLFHKNDGYQLPVVINPYRVKGNIDINVENYLSRDRVFTNVIDTADESLILQNIEIEYIEISRDSSKKIAETAPYEKRSEDLDFKIRTLYQTFFKDEDYPVTITFYRGEVEKYLFRKIRTITERYLDYKEYNFIVNQSAPYSDIQKNELKSFFKKLYQDRSHVTLKIRQSLNFLHNDLYQIDHEEGTKHFELDEIIESIAELRDNQFFTETIDYLPPPIFMTRFHFKDKSHFDQLSSGEKQQIYSIHSIVYHLKNIDSVHSSIGDKLKYNSVFLILDEIELYYHPQAQKSTISRLLYVLEKSKLNYVKYLNIMFLTHSPFILSDIPSEFTLKLKEGKIFTNQNKHKTFAANITDLLTDSFFLENGLMGDFAKEKIQETINWLNSFIIERMVNPEVSEDIINQHEALIKIIDEPLLNYKLTEMFQTVFTDRIDKIQTEKQIKDLAQKAGINLKDLI</sequence>
<evidence type="ECO:0008006" key="3">
    <source>
        <dbReference type="Google" id="ProtNLM"/>
    </source>
</evidence>
<proteinExistence type="predicted"/>